<reference evidence="1" key="1">
    <citation type="submission" date="2022-02" db="EMBL/GenBank/DDBJ databases">
        <authorList>
            <person name="Giguere J D."/>
        </authorList>
    </citation>
    <scope>NUCLEOTIDE SEQUENCE</scope>
    <source>
        <strain evidence="1">CCAP 1055/1</strain>
    </source>
</reference>
<dbReference type="Proteomes" id="UP000836788">
    <property type="component" value="Chromosome 18"/>
</dbReference>
<accession>A0A8J9S6Q9</accession>
<name>A0A8J9S6Q9_PHATR</name>
<sequence>MMEEPLFVLDSSRQHHACLKIGAPIGKSPLSLCSAEIEDEPLLSFRHLSRQQFCVPNRIQRNEPQLFRKAPKCRKQLVHFGSVSSDRPLTIPKDCSTVKVSHTPDSCKGDSSRHDLWLNDNDIRRFQRCARARASVYVALKPHYARSILALTSNPFFCTSFSHGEASTSYHIETIAFGHARGLEQRIVPQMRTARKRAVSHVLLMQEKLKQDNFVDRRMMELLIQQKAQESSRRSRQLALQLAKADALAARRIHQMPCHSQNSIVITPSS</sequence>
<gene>
    <name evidence="1" type="ORF">PTTT1_LOCUS22410</name>
</gene>
<dbReference type="AlphaFoldDB" id="A0A8J9S6Q9"/>
<proteinExistence type="predicted"/>
<evidence type="ECO:0000313" key="1">
    <source>
        <dbReference type="EMBL" id="CAG9283320.1"/>
    </source>
</evidence>
<dbReference type="EMBL" id="OU594959">
    <property type="protein sequence ID" value="CAG9283320.1"/>
    <property type="molecule type" value="Genomic_DNA"/>
</dbReference>
<organism evidence="1">
    <name type="scientific">Phaeodactylum tricornutum</name>
    <name type="common">Diatom</name>
    <dbReference type="NCBI Taxonomy" id="2850"/>
    <lineage>
        <taxon>Eukaryota</taxon>
        <taxon>Sar</taxon>
        <taxon>Stramenopiles</taxon>
        <taxon>Ochrophyta</taxon>
        <taxon>Bacillariophyta</taxon>
        <taxon>Bacillariophyceae</taxon>
        <taxon>Bacillariophycidae</taxon>
        <taxon>Naviculales</taxon>
        <taxon>Phaeodactylaceae</taxon>
        <taxon>Phaeodactylum</taxon>
    </lineage>
</organism>
<protein>
    <submittedName>
        <fullName evidence="1">Uncharacterized protein</fullName>
    </submittedName>
</protein>